<accession>A0ABW4L676</accession>
<dbReference type="Pfam" id="PF12643">
    <property type="entry name" value="MazG-like"/>
    <property type="match status" value="1"/>
</dbReference>
<name>A0ABW4L676_9MICO</name>
<dbReference type="InterPro" id="IPR025984">
    <property type="entry name" value="DCTPP"/>
</dbReference>
<evidence type="ECO:0000313" key="3">
    <source>
        <dbReference type="Proteomes" id="UP001597277"/>
    </source>
</evidence>
<organism evidence="2 3">
    <name type="scientific">Georgenia deserti</name>
    <dbReference type="NCBI Taxonomy" id="2093781"/>
    <lineage>
        <taxon>Bacteria</taxon>
        <taxon>Bacillati</taxon>
        <taxon>Actinomycetota</taxon>
        <taxon>Actinomycetes</taxon>
        <taxon>Micrococcales</taxon>
        <taxon>Bogoriellaceae</taxon>
        <taxon>Georgenia</taxon>
    </lineage>
</organism>
<dbReference type="CDD" id="cd11537">
    <property type="entry name" value="NTP-PPase_RS21-C6_like"/>
    <property type="match status" value="1"/>
</dbReference>
<protein>
    <submittedName>
        <fullName evidence="2">Nucleotide pyrophosphohydrolase</fullName>
    </submittedName>
</protein>
<dbReference type="InterPro" id="IPR052555">
    <property type="entry name" value="dCTP_Pyrophosphatase"/>
</dbReference>
<dbReference type="Gene3D" id="1.10.287.1080">
    <property type="entry name" value="MazG-like"/>
    <property type="match status" value="1"/>
</dbReference>
<evidence type="ECO:0000313" key="2">
    <source>
        <dbReference type="EMBL" id="MFD1718359.1"/>
    </source>
</evidence>
<keyword evidence="3" id="KW-1185">Reference proteome</keyword>
<dbReference type="EMBL" id="JBHUEE010000005">
    <property type="protein sequence ID" value="MFD1718359.1"/>
    <property type="molecule type" value="Genomic_DNA"/>
</dbReference>
<dbReference type="PANTHER" id="PTHR46523:SF1">
    <property type="entry name" value="DCTP PYROPHOSPHATASE 1"/>
    <property type="match status" value="1"/>
</dbReference>
<comment type="caution">
    <text evidence="2">The sequence shown here is derived from an EMBL/GenBank/DDBJ whole genome shotgun (WGS) entry which is preliminary data.</text>
</comment>
<evidence type="ECO:0000256" key="1">
    <source>
        <dbReference type="SAM" id="MobiDB-lite"/>
    </source>
</evidence>
<dbReference type="RefSeq" id="WP_388006493.1">
    <property type="nucleotide sequence ID" value="NZ_JBHUEE010000005.1"/>
</dbReference>
<sequence>MDISDVQQRLHDFAEERDWAQFHTTRNLTLALVGEVGELAELVQWRTDQEIRDLVATESGRVALADELADVLTYLISLADAVGIDLDAAVHAKITKNAAKYPAHLARGSNAKYTELAADPPSASRRREADGGAPHGAPA</sequence>
<dbReference type="PANTHER" id="PTHR46523">
    <property type="entry name" value="DCTP PYROPHOSPHATASE 1"/>
    <property type="match status" value="1"/>
</dbReference>
<dbReference type="Proteomes" id="UP001597277">
    <property type="component" value="Unassembled WGS sequence"/>
</dbReference>
<reference evidence="3" key="1">
    <citation type="journal article" date="2019" name="Int. J. Syst. Evol. Microbiol.">
        <title>The Global Catalogue of Microorganisms (GCM) 10K type strain sequencing project: providing services to taxonomists for standard genome sequencing and annotation.</title>
        <authorList>
            <consortium name="The Broad Institute Genomics Platform"/>
            <consortium name="The Broad Institute Genome Sequencing Center for Infectious Disease"/>
            <person name="Wu L."/>
            <person name="Ma J."/>
        </authorList>
    </citation>
    <scope>NUCLEOTIDE SEQUENCE [LARGE SCALE GENOMIC DNA]</scope>
    <source>
        <strain evidence="3">JCM 17130</strain>
    </source>
</reference>
<dbReference type="SUPFAM" id="SSF101386">
    <property type="entry name" value="all-alpha NTP pyrophosphatases"/>
    <property type="match status" value="1"/>
</dbReference>
<dbReference type="PIRSF" id="PIRSF029826">
    <property type="entry name" value="UCP029826_pph"/>
    <property type="match status" value="1"/>
</dbReference>
<proteinExistence type="predicted"/>
<feature type="region of interest" description="Disordered" evidence="1">
    <location>
        <begin position="110"/>
        <end position="139"/>
    </location>
</feature>
<gene>
    <name evidence="2" type="ORF">ACFSE6_10970</name>
</gene>